<reference evidence="3 4" key="1">
    <citation type="submission" date="2015-06" db="EMBL/GenBank/DDBJ databases">
        <authorList>
            <person name="Ju K.-S."/>
            <person name="Doroghazi J.R."/>
            <person name="Metcalf W.W."/>
        </authorList>
    </citation>
    <scope>NUCLEOTIDE SEQUENCE [LARGE SCALE GENOMIC DNA]</scope>
    <source>
        <strain evidence="3 4">NRRL 3414</strain>
    </source>
</reference>
<keyword evidence="2" id="KW-0560">Oxidoreductase</keyword>
<dbReference type="Proteomes" id="UP000037432">
    <property type="component" value="Unassembled WGS sequence"/>
</dbReference>
<name>A0A0J7ZE14_STRVR</name>
<dbReference type="InterPro" id="IPR036291">
    <property type="entry name" value="NAD(P)-bd_dom_sf"/>
</dbReference>
<dbReference type="GO" id="GO:0016491">
    <property type="term" value="F:oxidoreductase activity"/>
    <property type="evidence" value="ECO:0007669"/>
    <property type="project" value="UniProtKB-KW"/>
</dbReference>
<comment type="caution">
    <text evidence="3">The sequence shown here is derived from an EMBL/GenBank/DDBJ whole genome shotgun (WGS) entry which is preliminary data.</text>
</comment>
<dbReference type="PANTHER" id="PTHR42879:SF2">
    <property type="entry name" value="3-OXOACYL-[ACYL-CARRIER-PROTEIN] REDUCTASE FABG"/>
    <property type="match status" value="1"/>
</dbReference>
<dbReference type="OrthoDB" id="20590at2"/>
<sequence>MPGPLNGHTALVTGSTGGIGAAIAERLATHGAAVVLAHLDDHQAAATLAKRIARYPMTALPLAADLRDPASVHALCQQAHERLGPIDILVSNAGAYPRIPWAQTTPGRWSEALATNLTSHYLLAHELTPTMTASGWGRIITIGSVLATAGRHDLSGYISAKAGLEGLTRALARELGPAGITANCVAPGSICVPAEDTVVDDPKAMTARQLTRQCIQRRGHPDDVAAAVAFLASSNANFITGQTLRVDGGWILG</sequence>
<dbReference type="PATRIC" id="fig|1938.3.peg.9808"/>
<dbReference type="PRINTS" id="PR00080">
    <property type="entry name" value="SDRFAMILY"/>
</dbReference>
<dbReference type="PANTHER" id="PTHR42879">
    <property type="entry name" value="3-OXOACYL-(ACYL-CARRIER-PROTEIN) REDUCTASE"/>
    <property type="match status" value="1"/>
</dbReference>
<dbReference type="PRINTS" id="PR00081">
    <property type="entry name" value="GDHRDH"/>
</dbReference>
<organism evidence="3 4">
    <name type="scientific">Streptomyces viridochromogenes</name>
    <dbReference type="NCBI Taxonomy" id="1938"/>
    <lineage>
        <taxon>Bacteria</taxon>
        <taxon>Bacillati</taxon>
        <taxon>Actinomycetota</taxon>
        <taxon>Actinomycetes</taxon>
        <taxon>Kitasatosporales</taxon>
        <taxon>Streptomycetaceae</taxon>
        <taxon>Streptomyces</taxon>
    </lineage>
</organism>
<dbReference type="Pfam" id="PF13561">
    <property type="entry name" value="adh_short_C2"/>
    <property type="match status" value="1"/>
</dbReference>
<dbReference type="AlphaFoldDB" id="A0A0J7ZE14"/>
<dbReference type="EMBL" id="LFNT01000015">
    <property type="protein sequence ID" value="KMS74074.1"/>
    <property type="molecule type" value="Genomic_DNA"/>
</dbReference>
<proteinExistence type="inferred from homology"/>
<evidence type="ECO:0000313" key="4">
    <source>
        <dbReference type="Proteomes" id="UP000037432"/>
    </source>
</evidence>
<dbReference type="InterPro" id="IPR002347">
    <property type="entry name" value="SDR_fam"/>
</dbReference>
<evidence type="ECO:0000256" key="2">
    <source>
        <dbReference type="ARBA" id="ARBA00023002"/>
    </source>
</evidence>
<comment type="similarity">
    <text evidence="1">Belongs to the short-chain dehydrogenases/reductases (SDR) family.</text>
</comment>
<gene>
    <name evidence="3" type="ORF">ACM01_15730</name>
</gene>
<dbReference type="SUPFAM" id="SSF51735">
    <property type="entry name" value="NAD(P)-binding Rossmann-fold domains"/>
    <property type="match status" value="1"/>
</dbReference>
<dbReference type="RefSeq" id="WP_048581841.1">
    <property type="nucleotide sequence ID" value="NZ_LFNT01000015.1"/>
</dbReference>
<evidence type="ECO:0000313" key="3">
    <source>
        <dbReference type="EMBL" id="KMS74074.1"/>
    </source>
</evidence>
<dbReference type="InterPro" id="IPR050259">
    <property type="entry name" value="SDR"/>
</dbReference>
<dbReference type="FunFam" id="3.40.50.720:FF:000084">
    <property type="entry name" value="Short-chain dehydrogenase reductase"/>
    <property type="match status" value="1"/>
</dbReference>
<protein>
    <submittedName>
        <fullName evidence="3">Short-chain dehydrogenase</fullName>
    </submittedName>
</protein>
<dbReference type="Gene3D" id="3.40.50.720">
    <property type="entry name" value="NAD(P)-binding Rossmann-like Domain"/>
    <property type="match status" value="1"/>
</dbReference>
<accession>A0A0J7ZE14</accession>
<evidence type="ECO:0000256" key="1">
    <source>
        <dbReference type="ARBA" id="ARBA00006484"/>
    </source>
</evidence>